<evidence type="ECO:0000256" key="2">
    <source>
        <dbReference type="ARBA" id="ARBA00022527"/>
    </source>
</evidence>
<evidence type="ECO:0000256" key="5">
    <source>
        <dbReference type="ARBA" id="ARBA00048679"/>
    </source>
</evidence>
<accession>A0AA88V6L9</accession>
<organism evidence="6 7">
    <name type="scientific">Escallonia herrerae</name>
    <dbReference type="NCBI Taxonomy" id="1293975"/>
    <lineage>
        <taxon>Eukaryota</taxon>
        <taxon>Viridiplantae</taxon>
        <taxon>Streptophyta</taxon>
        <taxon>Embryophyta</taxon>
        <taxon>Tracheophyta</taxon>
        <taxon>Spermatophyta</taxon>
        <taxon>Magnoliopsida</taxon>
        <taxon>eudicotyledons</taxon>
        <taxon>Gunneridae</taxon>
        <taxon>Pentapetalae</taxon>
        <taxon>asterids</taxon>
        <taxon>campanulids</taxon>
        <taxon>Escalloniales</taxon>
        <taxon>Escalloniaceae</taxon>
        <taxon>Escallonia</taxon>
    </lineage>
</organism>
<dbReference type="Proteomes" id="UP001188597">
    <property type="component" value="Unassembled WGS sequence"/>
</dbReference>
<keyword evidence="3" id="KW-0808">Transferase</keyword>
<comment type="catalytic activity">
    <reaction evidence="4">
        <text>L-threonyl-[protein] + ATP = O-phospho-L-threonyl-[protein] + ADP + H(+)</text>
        <dbReference type="Rhea" id="RHEA:46608"/>
        <dbReference type="Rhea" id="RHEA-COMP:11060"/>
        <dbReference type="Rhea" id="RHEA-COMP:11605"/>
        <dbReference type="ChEBI" id="CHEBI:15378"/>
        <dbReference type="ChEBI" id="CHEBI:30013"/>
        <dbReference type="ChEBI" id="CHEBI:30616"/>
        <dbReference type="ChEBI" id="CHEBI:61977"/>
        <dbReference type="ChEBI" id="CHEBI:456216"/>
        <dbReference type="EC" id="2.7.11.1"/>
    </reaction>
</comment>
<dbReference type="AlphaFoldDB" id="A0AA88V6L9"/>
<evidence type="ECO:0000313" key="7">
    <source>
        <dbReference type="Proteomes" id="UP001188597"/>
    </source>
</evidence>
<gene>
    <name evidence="6" type="ORF">RJ639_021705</name>
</gene>
<keyword evidence="7" id="KW-1185">Reference proteome</keyword>
<keyword evidence="3" id="KW-0418">Kinase</keyword>
<evidence type="ECO:0000313" key="6">
    <source>
        <dbReference type="EMBL" id="KAK3002228.1"/>
    </source>
</evidence>
<dbReference type="InterPro" id="IPR050588">
    <property type="entry name" value="WNK_Ser-Thr_kinase"/>
</dbReference>
<dbReference type="SUPFAM" id="SSF56112">
    <property type="entry name" value="Protein kinase-like (PK-like)"/>
    <property type="match status" value="1"/>
</dbReference>
<dbReference type="EMBL" id="JAVXUP010002633">
    <property type="protein sequence ID" value="KAK3002228.1"/>
    <property type="molecule type" value="Genomic_DNA"/>
</dbReference>
<sequence>MCVLELVTREYPYSECKNAGQVYKKVLSGAKPAALEKVKDLQVKQFIEKCLVPASQRLPAAELLKDPFLSTENMNSKETTCQPITPKSKRDSQISIDIGSSYGKLSVGTSRENVIETPPPSTQEYFSSNEKKKFGLKGKRVDEESIKFTLQVTGSRKVGTYEFVLNVDTDTALSVACEMVEQDELSFEDVAAVTELMDRWLLELVTSWKPSVMSGVRTSDRDSAALHNDQHPLRCSDVKQNGVEHLRCNGSVIPSEFEETSEIQSCGVQPSNSSLNNSSLTVEDHDNDLSYRLKFELDAIDLQFQQCYSQLLRMREEAIENAKRWLKNTKMSKTGTIEDDNSLCVSIPGNPGLTTATGRTSKE</sequence>
<protein>
    <recommendedName>
        <fullName evidence="1">non-specific serine/threonine protein kinase</fullName>
        <ecNumber evidence="1">2.7.11.1</ecNumber>
    </recommendedName>
</protein>
<name>A0AA88V6L9_9ASTE</name>
<dbReference type="InterPro" id="IPR011009">
    <property type="entry name" value="Kinase-like_dom_sf"/>
</dbReference>
<reference evidence="6" key="1">
    <citation type="submission" date="2022-12" db="EMBL/GenBank/DDBJ databases">
        <title>Draft genome assemblies for two species of Escallonia (Escalloniales).</title>
        <authorList>
            <person name="Chanderbali A."/>
            <person name="Dervinis C."/>
            <person name="Anghel I."/>
            <person name="Soltis D."/>
            <person name="Soltis P."/>
            <person name="Zapata F."/>
        </authorList>
    </citation>
    <scope>NUCLEOTIDE SEQUENCE</scope>
    <source>
        <strain evidence="6">UCBG64.0493</strain>
        <tissue evidence="6">Leaf</tissue>
    </source>
</reference>
<evidence type="ECO:0000256" key="4">
    <source>
        <dbReference type="ARBA" id="ARBA00047899"/>
    </source>
</evidence>
<dbReference type="EC" id="2.7.11.1" evidence="1"/>
<evidence type="ECO:0000256" key="3">
    <source>
        <dbReference type="ARBA" id="ARBA00022777"/>
    </source>
</evidence>
<evidence type="ECO:0000256" key="1">
    <source>
        <dbReference type="ARBA" id="ARBA00012513"/>
    </source>
</evidence>
<comment type="caution">
    <text evidence="6">The sequence shown here is derived from an EMBL/GenBank/DDBJ whole genome shotgun (WGS) entry which is preliminary data.</text>
</comment>
<proteinExistence type="predicted"/>
<dbReference type="GO" id="GO:0004674">
    <property type="term" value="F:protein serine/threonine kinase activity"/>
    <property type="evidence" value="ECO:0007669"/>
    <property type="project" value="UniProtKB-KW"/>
</dbReference>
<dbReference type="PANTHER" id="PTHR13902">
    <property type="entry name" value="SERINE/THREONINE-PROTEIN KINASE WNK WITH NO LYSINE -RELATED"/>
    <property type="match status" value="1"/>
</dbReference>
<keyword evidence="2" id="KW-0723">Serine/threonine-protein kinase</keyword>
<comment type="catalytic activity">
    <reaction evidence="5">
        <text>L-seryl-[protein] + ATP = O-phospho-L-seryl-[protein] + ADP + H(+)</text>
        <dbReference type="Rhea" id="RHEA:17989"/>
        <dbReference type="Rhea" id="RHEA-COMP:9863"/>
        <dbReference type="Rhea" id="RHEA-COMP:11604"/>
        <dbReference type="ChEBI" id="CHEBI:15378"/>
        <dbReference type="ChEBI" id="CHEBI:29999"/>
        <dbReference type="ChEBI" id="CHEBI:30616"/>
        <dbReference type="ChEBI" id="CHEBI:83421"/>
        <dbReference type="ChEBI" id="CHEBI:456216"/>
        <dbReference type="EC" id="2.7.11.1"/>
    </reaction>
</comment>
<dbReference type="Gene3D" id="1.10.510.10">
    <property type="entry name" value="Transferase(Phosphotransferase) domain 1"/>
    <property type="match status" value="1"/>
</dbReference>